<dbReference type="CDD" id="cd00174">
    <property type="entry name" value="SH3"/>
    <property type="match status" value="1"/>
</dbReference>
<dbReference type="PANTHER" id="PTHR45929:SF7">
    <property type="entry name" value="LAS SEVENTEEN-BINDING PROTEIN 1"/>
    <property type="match status" value="1"/>
</dbReference>
<dbReference type="RefSeq" id="XP_001383503.2">
    <property type="nucleotide sequence ID" value="XM_001383466.1"/>
</dbReference>
<feature type="region of interest" description="Disordered" evidence="3">
    <location>
        <begin position="171"/>
        <end position="258"/>
    </location>
</feature>
<sequence length="288" mass="32040">MSVPLINRSLTTIRTELEFLKDSEVITEELYQKLNQSLPAKFTKDMNAWGVEKLGLGNNNNNNSTTTATDRIAEDLAMTTISTPSQIEAPPHPPRSNSTAKNIGYCKVLYDYRASEADDLDLKKEDRIAIVQHLSPDWWKGYKQDSSPEKAGVFPSNYVVEITEKEFQDSFNRAPTTVPEKASYKPQNNLYQQHQMPPPDYGSPYGQPPVQHQPSYGGYAQYPPPSTNYYQPPPPQQQPQQVQQVEVQPQSSGVNAHPHLKKFGSKLGNAAIFGAGATIGSNVVNSIF</sequence>
<feature type="compositionally biased region" description="Pro residues" evidence="3">
    <location>
        <begin position="222"/>
        <end position="237"/>
    </location>
</feature>
<keyword evidence="6" id="KW-1185">Reference proteome</keyword>
<dbReference type="OrthoDB" id="6250593at2759"/>
<dbReference type="InParanoid" id="A3LRZ5"/>
<dbReference type="PROSITE" id="PS50002">
    <property type="entry name" value="SH3"/>
    <property type="match status" value="1"/>
</dbReference>
<dbReference type="InterPro" id="IPR036028">
    <property type="entry name" value="SH3-like_dom_sf"/>
</dbReference>
<dbReference type="PRINTS" id="PR00452">
    <property type="entry name" value="SH3DOMAIN"/>
</dbReference>
<evidence type="ECO:0000313" key="5">
    <source>
        <dbReference type="EMBL" id="ABN65474.2"/>
    </source>
</evidence>
<evidence type="ECO:0000259" key="4">
    <source>
        <dbReference type="PROSITE" id="PS50002"/>
    </source>
</evidence>
<gene>
    <name evidence="5" type="ORF">PICST_30867</name>
</gene>
<keyword evidence="1 2" id="KW-0728">SH3 domain</keyword>
<evidence type="ECO:0000256" key="3">
    <source>
        <dbReference type="SAM" id="MobiDB-lite"/>
    </source>
</evidence>
<dbReference type="FunCoup" id="A3LRZ5">
    <property type="interactions" value="147"/>
</dbReference>
<protein>
    <recommendedName>
        <fullName evidence="4">SH3 domain-containing protein</fullName>
    </recommendedName>
</protein>
<dbReference type="AlphaFoldDB" id="A3LRZ5"/>
<proteinExistence type="predicted"/>
<dbReference type="HOGENOM" id="CLU_064525_2_0_1"/>
<evidence type="ECO:0000256" key="1">
    <source>
        <dbReference type="ARBA" id="ARBA00022443"/>
    </source>
</evidence>
<organism evidence="5 6">
    <name type="scientific">Scheffersomyces stipitis (strain ATCC 58785 / CBS 6054 / NBRC 10063 / NRRL Y-11545)</name>
    <name type="common">Yeast</name>
    <name type="synonym">Pichia stipitis</name>
    <dbReference type="NCBI Taxonomy" id="322104"/>
    <lineage>
        <taxon>Eukaryota</taxon>
        <taxon>Fungi</taxon>
        <taxon>Dikarya</taxon>
        <taxon>Ascomycota</taxon>
        <taxon>Saccharomycotina</taxon>
        <taxon>Pichiomycetes</taxon>
        <taxon>Debaryomycetaceae</taxon>
        <taxon>Scheffersomyces</taxon>
    </lineage>
</organism>
<dbReference type="STRING" id="322104.A3LRZ5"/>
<dbReference type="KEGG" id="pic:PICST_30867"/>
<dbReference type="OMA" id="THIASQT"/>
<dbReference type="eggNOG" id="KOG3601">
    <property type="taxonomic scope" value="Eukaryota"/>
</dbReference>
<dbReference type="SUPFAM" id="SSF50044">
    <property type="entry name" value="SH3-domain"/>
    <property type="match status" value="1"/>
</dbReference>
<dbReference type="Proteomes" id="UP000002258">
    <property type="component" value="Chromosome 3"/>
</dbReference>
<dbReference type="Pfam" id="PF00018">
    <property type="entry name" value="SH3_1"/>
    <property type="match status" value="1"/>
</dbReference>
<dbReference type="SMART" id="SM00326">
    <property type="entry name" value="SH3"/>
    <property type="match status" value="1"/>
</dbReference>
<dbReference type="Gene3D" id="2.30.30.40">
    <property type="entry name" value="SH3 Domains"/>
    <property type="match status" value="1"/>
</dbReference>
<dbReference type="InterPro" id="IPR001452">
    <property type="entry name" value="SH3_domain"/>
</dbReference>
<feature type="domain" description="SH3" evidence="4">
    <location>
        <begin position="101"/>
        <end position="164"/>
    </location>
</feature>
<dbReference type="GeneID" id="4838304"/>
<dbReference type="InterPro" id="IPR050670">
    <property type="entry name" value="STAM"/>
</dbReference>
<name>A3LRZ5_PICST</name>
<feature type="compositionally biased region" description="Polar residues" evidence="3">
    <location>
        <begin position="185"/>
        <end position="195"/>
    </location>
</feature>
<reference evidence="5 6" key="1">
    <citation type="journal article" date="2007" name="Nat. Biotechnol.">
        <title>Genome sequence of the lignocellulose-bioconverting and xylose-fermenting yeast Pichia stipitis.</title>
        <authorList>
            <person name="Jeffries T.W."/>
            <person name="Grigoriev I.V."/>
            <person name="Grimwood J."/>
            <person name="Laplaza J.M."/>
            <person name="Aerts A."/>
            <person name="Salamov A."/>
            <person name="Schmutz J."/>
            <person name="Lindquist E."/>
            <person name="Dehal P."/>
            <person name="Shapiro H."/>
            <person name="Jin Y.S."/>
            <person name="Passoth V."/>
            <person name="Richardson P.M."/>
        </authorList>
    </citation>
    <scope>NUCLEOTIDE SEQUENCE [LARGE SCALE GENOMIC DNA]</scope>
    <source>
        <strain evidence="6">ATCC 58785 / CBS 6054 / NBRC 10063 / NRRL Y-11545</strain>
    </source>
</reference>
<dbReference type="PANTHER" id="PTHR45929">
    <property type="entry name" value="JAK PATHWAY SIGNAL TRANSDUCTION ADAPTOR MOLECULE"/>
    <property type="match status" value="1"/>
</dbReference>
<accession>A3LRZ5</accession>
<dbReference type="EMBL" id="CP000497">
    <property type="protein sequence ID" value="ABN65474.2"/>
    <property type="molecule type" value="Genomic_DNA"/>
</dbReference>
<feature type="compositionally biased region" description="Low complexity" evidence="3">
    <location>
        <begin position="238"/>
        <end position="252"/>
    </location>
</feature>
<evidence type="ECO:0000256" key="2">
    <source>
        <dbReference type="PROSITE-ProRule" id="PRU00192"/>
    </source>
</evidence>
<evidence type="ECO:0000313" key="6">
    <source>
        <dbReference type="Proteomes" id="UP000002258"/>
    </source>
</evidence>